<dbReference type="InterPro" id="IPR005824">
    <property type="entry name" value="KOW"/>
</dbReference>
<proteinExistence type="inferred from homology"/>
<dbReference type="Proteomes" id="UP000799767">
    <property type="component" value="Unassembled WGS sequence"/>
</dbReference>
<keyword evidence="2 6" id="KW-0689">Ribosomal protein</keyword>
<dbReference type="SUPFAM" id="SSF50104">
    <property type="entry name" value="Translation proteins SH3-like domain"/>
    <property type="match status" value="1"/>
</dbReference>
<sequence>MGDADVTASSWKLVEVGRVALLSAGPHAGKIAAIVQIIDHKRVLIDGTSEKPEESVPRHAANLSYMSLTGIVIPKLPRGIGSGALRKKWIEHEVESQWNNSSFAKSRAKSIRRKELSDFERFKVMKLRKQARFEVRKTLAAAKASS</sequence>
<name>A0A6A6PIN8_9PEZI</name>
<dbReference type="Gene3D" id="2.30.30.30">
    <property type="match status" value="1"/>
</dbReference>
<comment type="similarity">
    <text evidence="1">Belongs to the eukaryotic ribosomal protein eL14 family.</text>
</comment>
<feature type="domain" description="KOW" evidence="4">
    <location>
        <begin position="16"/>
        <end position="46"/>
    </location>
</feature>
<dbReference type="PANTHER" id="PTHR11127:SF2">
    <property type="entry name" value="LARGE RIBOSOMAL SUBUNIT PROTEIN EL14"/>
    <property type="match status" value="1"/>
</dbReference>
<evidence type="ECO:0000256" key="1">
    <source>
        <dbReference type="ARBA" id="ARBA00006592"/>
    </source>
</evidence>
<dbReference type="InterPro" id="IPR008991">
    <property type="entry name" value="Translation_prot_SH3-like_sf"/>
</dbReference>
<keyword evidence="3" id="KW-0687">Ribonucleoprotein</keyword>
<keyword evidence="7" id="KW-1185">Reference proteome</keyword>
<dbReference type="Gene3D" id="6.10.250.2270">
    <property type="match status" value="1"/>
</dbReference>
<evidence type="ECO:0000313" key="6">
    <source>
        <dbReference type="EMBL" id="KAF2479656.1"/>
    </source>
</evidence>
<evidence type="ECO:0000256" key="2">
    <source>
        <dbReference type="ARBA" id="ARBA00022980"/>
    </source>
</evidence>
<dbReference type="GeneID" id="54477237"/>
<feature type="domain" description="Large ribosomal subunit protein eL14" evidence="5">
    <location>
        <begin position="57"/>
        <end position="132"/>
    </location>
</feature>
<evidence type="ECO:0000313" key="7">
    <source>
        <dbReference type="Proteomes" id="UP000799767"/>
    </source>
</evidence>
<gene>
    <name evidence="6" type="ORF">BDY17DRAFT_318965</name>
</gene>
<dbReference type="GO" id="GO:0022625">
    <property type="term" value="C:cytosolic large ribosomal subunit"/>
    <property type="evidence" value="ECO:0007669"/>
    <property type="project" value="TreeGrafter"/>
</dbReference>
<dbReference type="InterPro" id="IPR039660">
    <property type="entry name" value="Ribosomal_eL14"/>
</dbReference>
<protein>
    <submittedName>
        <fullName evidence="6">Ribosomal protein L14-domain-containing protein</fullName>
    </submittedName>
</protein>
<reference evidence="6" key="1">
    <citation type="journal article" date="2020" name="Stud. Mycol.">
        <title>101 Dothideomycetes genomes: a test case for predicting lifestyles and emergence of pathogens.</title>
        <authorList>
            <person name="Haridas S."/>
            <person name="Albert R."/>
            <person name="Binder M."/>
            <person name="Bloem J."/>
            <person name="Labutti K."/>
            <person name="Salamov A."/>
            <person name="Andreopoulos B."/>
            <person name="Baker S."/>
            <person name="Barry K."/>
            <person name="Bills G."/>
            <person name="Bluhm B."/>
            <person name="Cannon C."/>
            <person name="Castanera R."/>
            <person name="Culley D."/>
            <person name="Daum C."/>
            <person name="Ezra D."/>
            <person name="Gonzalez J."/>
            <person name="Henrissat B."/>
            <person name="Kuo A."/>
            <person name="Liang C."/>
            <person name="Lipzen A."/>
            <person name="Lutzoni F."/>
            <person name="Magnuson J."/>
            <person name="Mondo S."/>
            <person name="Nolan M."/>
            <person name="Ohm R."/>
            <person name="Pangilinan J."/>
            <person name="Park H.-J."/>
            <person name="Ramirez L."/>
            <person name="Alfaro M."/>
            <person name="Sun H."/>
            <person name="Tritt A."/>
            <person name="Yoshinaga Y."/>
            <person name="Zwiers L.-H."/>
            <person name="Turgeon B."/>
            <person name="Goodwin S."/>
            <person name="Spatafora J."/>
            <person name="Crous P."/>
            <person name="Grigoriev I."/>
        </authorList>
    </citation>
    <scope>NUCLEOTIDE SEQUENCE</scope>
    <source>
        <strain evidence="6">CBS 113389</strain>
    </source>
</reference>
<dbReference type="GO" id="GO:0003735">
    <property type="term" value="F:structural constituent of ribosome"/>
    <property type="evidence" value="ECO:0007669"/>
    <property type="project" value="InterPro"/>
</dbReference>
<organism evidence="6 7">
    <name type="scientific">Neohortaea acidophila</name>
    <dbReference type="NCBI Taxonomy" id="245834"/>
    <lineage>
        <taxon>Eukaryota</taxon>
        <taxon>Fungi</taxon>
        <taxon>Dikarya</taxon>
        <taxon>Ascomycota</taxon>
        <taxon>Pezizomycotina</taxon>
        <taxon>Dothideomycetes</taxon>
        <taxon>Dothideomycetidae</taxon>
        <taxon>Mycosphaerellales</taxon>
        <taxon>Teratosphaeriaceae</taxon>
        <taxon>Neohortaea</taxon>
    </lineage>
</organism>
<dbReference type="PANTHER" id="PTHR11127">
    <property type="entry name" value="60S RIBOSOMAL PROTEIN L14"/>
    <property type="match status" value="1"/>
</dbReference>
<dbReference type="Pfam" id="PF01929">
    <property type="entry name" value="Ribosomal_L14e"/>
    <property type="match status" value="1"/>
</dbReference>
<dbReference type="GO" id="GO:0006412">
    <property type="term" value="P:translation"/>
    <property type="evidence" value="ECO:0007669"/>
    <property type="project" value="InterPro"/>
</dbReference>
<dbReference type="InterPro" id="IPR002784">
    <property type="entry name" value="Ribosomal_eL14_dom"/>
</dbReference>
<evidence type="ECO:0000259" key="4">
    <source>
        <dbReference type="Pfam" id="PF00467"/>
    </source>
</evidence>
<evidence type="ECO:0000259" key="5">
    <source>
        <dbReference type="Pfam" id="PF01929"/>
    </source>
</evidence>
<dbReference type="AlphaFoldDB" id="A0A6A6PIN8"/>
<dbReference type="RefSeq" id="XP_033586226.1">
    <property type="nucleotide sequence ID" value="XM_033736235.1"/>
</dbReference>
<dbReference type="InterPro" id="IPR014722">
    <property type="entry name" value="Rib_uL2_dom2"/>
</dbReference>
<dbReference type="EMBL" id="MU001641">
    <property type="protein sequence ID" value="KAF2479656.1"/>
    <property type="molecule type" value="Genomic_DNA"/>
</dbReference>
<evidence type="ECO:0000256" key="3">
    <source>
        <dbReference type="ARBA" id="ARBA00023274"/>
    </source>
</evidence>
<dbReference type="CDD" id="cd23702">
    <property type="entry name" value="eL14"/>
    <property type="match status" value="1"/>
</dbReference>
<dbReference type="GO" id="GO:0042273">
    <property type="term" value="P:ribosomal large subunit biogenesis"/>
    <property type="evidence" value="ECO:0007669"/>
    <property type="project" value="TreeGrafter"/>
</dbReference>
<dbReference type="GO" id="GO:0003723">
    <property type="term" value="F:RNA binding"/>
    <property type="evidence" value="ECO:0007669"/>
    <property type="project" value="InterPro"/>
</dbReference>
<dbReference type="OrthoDB" id="1875589at2759"/>
<accession>A0A6A6PIN8</accession>
<dbReference type="Pfam" id="PF00467">
    <property type="entry name" value="KOW"/>
    <property type="match status" value="1"/>
</dbReference>